<dbReference type="InterPro" id="IPR015887">
    <property type="entry name" value="DNA_glyclase_Znf_dom_DNA_BS"/>
</dbReference>
<dbReference type="GO" id="GO:0003684">
    <property type="term" value="F:damaged DNA binding"/>
    <property type="evidence" value="ECO:0007669"/>
    <property type="project" value="InterPro"/>
</dbReference>
<dbReference type="Gene3D" id="3.20.190.10">
    <property type="entry name" value="MutM-like, N-terminal"/>
    <property type="match status" value="1"/>
</dbReference>
<dbReference type="InterPro" id="IPR012319">
    <property type="entry name" value="FPG_cat"/>
</dbReference>
<evidence type="ECO:0000256" key="1">
    <source>
        <dbReference type="ARBA" id="ARBA00001947"/>
    </source>
</evidence>
<comment type="similarity">
    <text evidence="2">Belongs to the FPG family.</text>
</comment>
<dbReference type="HOGENOM" id="CLU_038423_2_1_11"/>
<evidence type="ECO:0000256" key="10">
    <source>
        <dbReference type="ARBA" id="ARBA00023204"/>
    </source>
</evidence>
<dbReference type="InterPro" id="IPR015886">
    <property type="entry name" value="H2TH_FPG"/>
</dbReference>
<dbReference type="GO" id="GO:0140078">
    <property type="term" value="F:class I DNA-(apurinic or apyrimidinic site) endonuclease activity"/>
    <property type="evidence" value="ECO:0007669"/>
    <property type="project" value="UniProtKB-EC"/>
</dbReference>
<protein>
    <recommendedName>
        <fullName evidence="3">DNA-(apurinic or apyrimidinic site) lyase</fullName>
        <ecNumber evidence="3">4.2.99.18</ecNumber>
    </recommendedName>
</protein>
<dbReference type="STRING" id="1193181.BN10_1020003"/>
<comment type="catalytic activity">
    <reaction evidence="14">
        <text>2'-deoxyribonucleotide-(2'-deoxyribose 5'-phosphate)-2'-deoxyribonucleotide-DNA = a 3'-end 2'-deoxyribonucleotide-(2,3-dehydro-2,3-deoxyribose 5'-phosphate)-DNA + a 5'-end 5'-phospho-2'-deoxyribonucleoside-DNA + H(+)</text>
        <dbReference type="Rhea" id="RHEA:66592"/>
        <dbReference type="Rhea" id="RHEA-COMP:13180"/>
        <dbReference type="Rhea" id="RHEA-COMP:16897"/>
        <dbReference type="Rhea" id="RHEA-COMP:17067"/>
        <dbReference type="ChEBI" id="CHEBI:15378"/>
        <dbReference type="ChEBI" id="CHEBI:136412"/>
        <dbReference type="ChEBI" id="CHEBI:157695"/>
        <dbReference type="ChEBI" id="CHEBI:167181"/>
        <dbReference type="EC" id="4.2.99.18"/>
    </reaction>
</comment>
<dbReference type="EC" id="4.2.99.18" evidence="3"/>
<proteinExistence type="inferred from homology"/>
<keyword evidence="13 17" id="KW-0326">Glycosidase</keyword>
<dbReference type="eggNOG" id="COG0266">
    <property type="taxonomic scope" value="Bacteria"/>
</dbReference>
<keyword evidence="8" id="KW-0862">Zinc</keyword>
<dbReference type="SMART" id="SM01232">
    <property type="entry name" value="H2TH"/>
    <property type="match status" value="1"/>
</dbReference>
<evidence type="ECO:0000256" key="8">
    <source>
        <dbReference type="ARBA" id="ARBA00022833"/>
    </source>
</evidence>
<keyword evidence="9" id="KW-0238">DNA-binding</keyword>
<evidence type="ECO:0000256" key="5">
    <source>
        <dbReference type="ARBA" id="ARBA00022763"/>
    </source>
</evidence>
<dbReference type="Gene3D" id="1.10.8.50">
    <property type="match status" value="1"/>
</dbReference>
<evidence type="ECO:0000256" key="14">
    <source>
        <dbReference type="ARBA" id="ARBA00044632"/>
    </source>
</evidence>
<dbReference type="Proteomes" id="UP000013167">
    <property type="component" value="Unassembled WGS sequence"/>
</dbReference>
<sequence length="315" mass="34395">MPEGHTLHRLAGALDRAFAGTRPAVSSPQGRFADGATLLDGLLCVRADAWGKHLFVTFEGERILNVHLGLIGVFDVLRYAAGPGSGALPPPPVGAVRVRLVNEEWVADLRGATVVDLISPEQQAAIVARLGPDPLRAGEPGHDTAHSLAKLARTDRPVAELLMDQSVLAGVGNVYRCELLWKHRIDPFTPGRKVKKRTWQTIWDDLVDLMPIGVAFGQIITLDEQVAEAKAFLAQRAEAGDAAYLVDWQGGTEGERGRVPAGQRPPAYEQVSPFPREYAVYKRQGEPCPVCGSRIRTQVLAGRNLFWCGRCQRRH</sequence>
<organism evidence="17 18">
    <name type="scientific">Phycicoccus elongatus Lp2</name>
    <dbReference type="NCBI Taxonomy" id="1193181"/>
    <lineage>
        <taxon>Bacteria</taxon>
        <taxon>Bacillati</taxon>
        <taxon>Actinomycetota</taxon>
        <taxon>Actinomycetes</taxon>
        <taxon>Micrococcales</taxon>
        <taxon>Intrasporangiaceae</taxon>
        <taxon>Phycicoccus</taxon>
    </lineage>
</organism>
<name>N0DYT5_9MICO</name>
<evidence type="ECO:0000259" key="16">
    <source>
        <dbReference type="PROSITE" id="PS51066"/>
    </source>
</evidence>
<dbReference type="GO" id="GO:0006284">
    <property type="term" value="P:base-excision repair"/>
    <property type="evidence" value="ECO:0007669"/>
    <property type="project" value="InterPro"/>
</dbReference>
<dbReference type="PANTHER" id="PTHR42697:SF3">
    <property type="entry name" value="ENDONUCLEASE 8 1"/>
    <property type="match status" value="1"/>
</dbReference>
<keyword evidence="5" id="KW-0227">DNA damage</keyword>
<evidence type="ECO:0000256" key="7">
    <source>
        <dbReference type="ARBA" id="ARBA00022801"/>
    </source>
</evidence>
<dbReference type="OrthoDB" id="9800855at2"/>
<dbReference type="Pfam" id="PF06831">
    <property type="entry name" value="H2TH"/>
    <property type="match status" value="1"/>
</dbReference>
<evidence type="ECO:0000313" key="17">
    <source>
        <dbReference type="EMBL" id="CCH68500.1"/>
    </source>
</evidence>
<dbReference type="InterPro" id="IPR010663">
    <property type="entry name" value="Znf_FPG/IleRS"/>
</dbReference>
<keyword evidence="10" id="KW-0234">DNA repair</keyword>
<accession>N0DYT5</accession>
<dbReference type="SMART" id="SM00898">
    <property type="entry name" value="Fapy_DNA_glyco"/>
    <property type="match status" value="1"/>
</dbReference>
<evidence type="ECO:0000256" key="9">
    <source>
        <dbReference type="ARBA" id="ARBA00023125"/>
    </source>
</evidence>
<keyword evidence="12" id="KW-0511">Multifunctional enzyme</keyword>
<gene>
    <name evidence="17" type="ORF">BN10_1020003</name>
</gene>
<dbReference type="SUPFAM" id="SSF46946">
    <property type="entry name" value="S13-like H2TH domain"/>
    <property type="match status" value="1"/>
</dbReference>
<keyword evidence="4" id="KW-0479">Metal-binding</keyword>
<dbReference type="InterPro" id="IPR035937">
    <property type="entry name" value="FPG_N"/>
</dbReference>
<evidence type="ECO:0000256" key="12">
    <source>
        <dbReference type="ARBA" id="ARBA00023268"/>
    </source>
</evidence>
<reference evidence="17 18" key="1">
    <citation type="journal article" date="2013" name="ISME J.">
        <title>A metabolic model for members of the genus Tetrasphaera involved in enhanced biological phosphorus removal.</title>
        <authorList>
            <person name="Kristiansen R."/>
            <person name="Nguyen H.T.T."/>
            <person name="Saunders A.M."/>
            <person name="Nielsen J.L."/>
            <person name="Wimmer R."/>
            <person name="Le V.Q."/>
            <person name="McIlroy S.J."/>
            <person name="Petrovski S."/>
            <person name="Seviour R.J."/>
            <person name="Calteau A."/>
            <person name="Nielsen K.L."/>
            <person name="Nielsen P.H."/>
        </authorList>
    </citation>
    <scope>NUCLEOTIDE SEQUENCE [LARGE SCALE GENOMIC DNA]</scope>
    <source>
        <strain evidence="17 18">Lp2</strain>
    </source>
</reference>
<comment type="cofactor">
    <cofactor evidence="1">
        <name>Zn(2+)</name>
        <dbReference type="ChEBI" id="CHEBI:29105"/>
    </cofactor>
</comment>
<dbReference type="EMBL" id="CAIZ01000005">
    <property type="protein sequence ID" value="CCH68500.1"/>
    <property type="molecule type" value="Genomic_DNA"/>
</dbReference>
<dbReference type="CDD" id="cd08970">
    <property type="entry name" value="AcNei1_N"/>
    <property type="match status" value="1"/>
</dbReference>
<keyword evidence="11 17" id="KW-0456">Lyase</keyword>
<evidence type="ECO:0000256" key="2">
    <source>
        <dbReference type="ARBA" id="ARBA00009409"/>
    </source>
</evidence>
<keyword evidence="6 15" id="KW-0863">Zinc-finger</keyword>
<dbReference type="GO" id="GO:0000703">
    <property type="term" value="F:oxidized pyrimidine nucleobase lesion DNA N-glycosylase activity"/>
    <property type="evidence" value="ECO:0007669"/>
    <property type="project" value="TreeGrafter"/>
</dbReference>
<dbReference type="InterPro" id="IPR010979">
    <property type="entry name" value="Ribosomal_uS13-like_H2TH"/>
</dbReference>
<evidence type="ECO:0000256" key="15">
    <source>
        <dbReference type="PROSITE-ProRule" id="PRU00391"/>
    </source>
</evidence>
<dbReference type="AlphaFoldDB" id="N0DYT5"/>
<keyword evidence="18" id="KW-1185">Reference proteome</keyword>
<feature type="domain" description="FPG-type" evidence="16">
    <location>
        <begin position="279"/>
        <end position="313"/>
    </location>
</feature>
<dbReference type="Pfam" id="PF06827">
    <property type="entry name" value="zf-FPG_IleRS"/>
    <property type="match status" value="1"/>
</dbReference>
<dbReference type="PANTHER" id="PTHR42697">
    <property type="entry name" value="ENDONUCLEASE 8"/>
    <property type="match status" value="1"/>
</dbReference>
<evidence type="ECO:0000256" key="6">
    <source>
        <dbReference type="ARBA" id="ARBA00022771"/>
    </source>
</evidence>
<keyword evidence="7 17" id="KW-0378">Hydrolase</keyword>
<dbReference type="SUPFAM" id="SSF57716">
    <property type="entry name" value="Glucocorticoid receptor-like (DNA-binding domain)"/>
    <property type="match status" value="1"/>
</dbReference>
<dbReference type="PROSITE" id="PS51066">
    <property type="entry name" value="ZF_FPG_2"/>
    <property type="match status" value="1"/>
</dbReference>
<evidence type="ECO:0000256" key="4">
    <source>
        <dbReference type="ARBA" id="ARBA00022723"/>
    </source>
</evidence>
<evidence type="ECO:0000256" key="13">
    <source>
        <dbReference type="ARBA" id="ARBA00023295"/>
    </source>
</evidence>
<dbReference type="InterPro" id="IPR000214">
    <property type="entry name" value="Znf_DNA_glyclase/AP_lyase"/>
</dbReference>
<comment type="caution">
    <text evidence="17">The sequence shown here is derived from an EMBL/GenBank/DDBJ whole genome shotgun (WGS) entry which is preliminary data.</text>
</comment>
<evidence type="ECO:0000256" key="11">
    <source>
        <dbReference type="ARBA" id="ARBA00023239"/>
    </source>
</evidence>
<evidence type="ECO:0000313" key="18">
    <source>
        <dbReference type="Proteomes" id="UP000013167"/>
    </source>
</evidence>
<dbReference type="PROSITE" id="PS01242">
    <property type="entry name" value="ZF_FPG_1"/>
    <property type="match status" value="1"/>
</dbReference>
<dbReference type="RefSeq" id="WP_010851404.1">
    <property type="nucleotide sequence ID" value="NZ_HF570956.1"/>
</dbReference>
<dbReference type="GO" id="GO:0008270">
    <property type="term" value="F:zinc ion binding"/>
    <property type="evidence" value="ECO:0007669"/>
    <property type="project" value="UniProtKB-KW"/>
</dbReference>
<dbReference type="SUPFAM" id="SSF81624">
    <property type="entry name" value="N-terminal domain of MutM-like DNA repair proteins"/>
    <property type="match status" value="1"/>
</dbReference>
<evidence type="ECO:0000256" key="3">
    <source>
        <dbReference type="ARBA" id="ARBA00012720"/>
    </source>
</evidence>